<dbReference type="SUPFAM" id="SSF49879">
    <property type="entry name" value="SMAD/FHA domain"/>
    <property type="match status" value="1"/>
</dbReference>
<dbReference type="PANTHER" id="PTHR23308">
    <property type="entry name" value="NUCLEAR INHIBITOR OF PROTEIN PHOSPHATASE-1"/>
    <property type="match status" value="1"/>
</dbReference>
<protein>
    <recommendedName>
        <fullName evidence="1">FHA domain-containing protein</fullName>
    </recommendedName>
</protein>
<reference evidence="2 3" key="1">
    <citation type="journal article" date="2014" name="Mol. Ecol.">
        <title>Evolution of Synechococcus.</title>
        <authorList>
            <person name="Dvorak P."/>
            <person name="Casamatta D."/>
            <person name="Hasler P."/>
            <person name="Poulickova A."/>
            <person name="Ondrej V."/>
            <person name="Sanges R."/>
        </authorList>
    </citation>
    <scope>NUCLEOTIDE SEQUENCE [LARGE SCALE GENOMIC DNA]</scope>
    <source>
        <strain evidence="2 3">CAUP A 1101</strain>
    </source>
</reference>
<evidence type="ECO:0000313" key="3">
    <source>
        <dbReference type="Proteomes" id="UP000030170"/>
    </source>
</evidence>
<accession>A0A098TJ67</accession>
<dbReference type="InterPro" id="IPR008984">
    <property type="entry name" value="SMAD_FHA_dom_sf"/>
</dbReference>
<dbReference type="AlphaFoldDB" id="A0A098TJ67"/>
<comment type="caution">
    <text evidence="2">The sequence shown here is derived from an EMBL/GenBank/DDBJ whole genome shotgun (WGS) entry which is preliminary data.</text>
</comment>
<keyword evidence="3" id="KW-1185">Reference proteome</keyword>
<proteinExistence type="predicted"/>
<dbReference type="InterPro" id="IPR050923">
    <property type="entry name" value="Cell_Proc_Reg/RNA_Proc"/>
</dbReference>
<dbReference type="STRING" id="1497020.DO97_12235"/>
<dbReference type="CDD" id="cd00060">
    <property type="entry name" value="FHA"/>
    <property type="match status" value="1"/>
</dbReference>
<evidence type="ECO:0000259" key="1">
    <source>
        <dbReference type="PROSITE" id="PS50006"/>
    </source>
</evidence>
<dbReference type="InterPro" id="IPR000253">
    <property type="entry name" value="FHA_dom"/>
</dbReference>
<feature type="domain" description="FHA" evidence="1">
    <location>
        <begin position="6"/>
        <end position="56"/>
    </location>
</feature>
<dbReference type="EMBL" id="JJML01000037">
    <property type="protein sequence ID" value="KGF72109.1"/>
    <property type="molecule type" value="Genomic_DNA"/>
</dbReference>
<evidence type="ECO:0000313" key="2">
    <source>
        <dbReference type="EMBL" id="KGF72109.1"/>
    </source>
</evidence>
<dbReference type="SMART" id="SM00240">
    <property type="entry name" value="FHA"/>
    <property type="match status" value="1"/>
</dbReference>
<dbReference type="Gene3D" id="2.60.200.20">
    <property type="match status" value="1"/>
</dbReference>
<gene>
    <name evidence="2" type="ORF">DO97_12235</name>
</gene>
<sequence>MGKTTWTIGRAEECEVVLSDHWVSRHHARLHLTEDGNFSLEDLGSRNGCLVNGQRIAQPLTLRHGDRLVLGTTEIEFSDPAAANGQFATTQQPPVQRESARKTVLITHTTQYQAAIWQVTLASQGVSVAFESPGMELLETIYQFQLSRQELPDLVLVDITSQKSNTYAFCRQCRASYPTLKIMLVSSSRTEIFPVERQWAIHQGAIDFIPGFQERNLMASPLEIVAKVELVLKVLSWQPLQQQSLIGAVLALHKSAFK</sequence>
<name>A0A098TJ67_9CYAN</name>
<dbReference type="Gene3D" id="3.40.50.2300">
    <property type="match status" value="1"/>
</dbReference>
<dbReference type="Pfam" id="PF00498">
    <property type="entry name" value="FHA"/>
    <property type="match status" value="1"/>
</dbReference>
<organism evidence="2 3">
    <name type="scientific">Neosynechococcus sphagnicola sy1</name>
    <dbReference type="NCBI Taxonomy" id="1497020"/>
    <lineage>
        <taxon>Bacteria</taxon>
        <taxon>Bacillati</taxon>
        <taxon>Cyanobacteriota</taxon>
        <taxon>Cyanophyceae</taxon>
        <taxon>Neosynechococcales</taxon>
        <taxon>Neosynechococcaceae</taxon>
        <taxon>Neosynechococcus</taxon>
    </lineage>
</organism>
<dbReference type="SUPFAM" id="SSF52172">
    <property type="entry name" value="CheY-like"/>
    <property type="match status" value="1"/>
</dbReference>
<dbReference type="PROSITE" id="PS50006">
    <property type="entry name" value="FHA_DOMAIN"/>
    <property type="match status" value="1"/>
</dbReference>
<dbReference type="InterPro" id="IPR011006">
    <property type="entry name" value="CheY-like_superfamily"/>
</dbReference>
<dbReference type="Proteomes" id="UP000030170">
    <property type="component" value="Unassembled WGS sequence"/>
</dbReference>